<evidence type="ECO:0000313" key="3">
    <source>
        <dbReference type="Proteomes" id="UP000614350"/>
    </source>
</evidence>
<feature type="compositionally biased region" description="Basic and acidic residues" evidence="1">
    <location>
        <begin position="78"/>
        <end position="90"/>
    </location>
</feature>
<feature type="compositionally biased region" description="Basic and acidic residues" evidence="1">
    <location>
        <begin position="1"/>
        <end position="13"/>
    </location>
</feature>
<dbReference type="AlphaFoldDB" id="A0A834J393"/>
<keyword evidence="3" id="KW-1185">Reference proteome</keyword>
<organism evidence="2 3">
    <name type="scientific">Vespula vulgaris</name>
    <name type="common">Yellow jacket</name>
    <name type="synonym">Wasp</name>
    <dbReference type="NCBI Taxonomy" id="7454"/>
    <lineage>
        <taxon>Eukaryota</taxon>
        <taxon>Metazoa</taxon>
        <taxon>Ecdysozoa</taxon>
        <taxon>Arthropoda</taxon>
        <taxon>Hexapoda</taxon>
        <taxon>Insecta</taxon>
        <taxon>Pterygota</taxon>
        <taxon>Neoptera</taxon>
        <taxon>Endopterygota</taxon>
        <taxon>Hymenoptera</taxon>
        <taxon>Apocrita</taxon>
        <taxon>Aculeata</taxon>
        <taxon>Vespoidea</taxon>
        <taxon>Vespidae</taxon>
        <taxon>Vespinae</taxon>
        <taxon>Vespula</taxon>
    </lineage>
</organism>
<sequence length="137" mass="15288">MDWMRRQDIKEESAETPAVLTPEDADECYFEEDTSIDEGMGRDAESAVAITGSFGYTESLIKGVVSEAKTTARLRSKTSKDERDGRENGGKRRKLWSSEVEITRELNQASSKNSASKIVIYHFTTNAAWIDLAEEAS</sequence>
<accession>A0A834J393</accession>
<reference evidence="2" key="1">
    <citation type="journal article" date="2020" name="G3 (Bethesda)">
        <title>High-Quality Assemblies for Three Invasive Social Wasps from the &lt;i&gt;Vespula&lt;/i&gt; Genus.</title>
        <authorList>
            <person name="Harrop T.W.R."/>
            <person name="Guhlin J."/>
            <person name="McLaughlin G.M."/>
            <person name="Permina E."/>
            <person name="Stockwell P."/>
            <person name="Gilligan J."/>
            <person name="Le Lec M.F."/>
            <person name="Gruber M.A.M."/>
            <person name="Quinn O."/>
            <person name="Lovegrove M."/>
            <person name="Duncan E.J."/>
            <person name="Remnant E.J."/>
            <person name="Van Eeckhoven J."/>
            <person name="Graham B."/>
            <person name="Knapp R.A."/>
            <person name="Langford K.W."/>
            <person name="Kronenberg Z."/>
            <person name="Press M.O."/>
            <person name="Eacker S.M."/>
            <person name="Wilson-Rankin E.E."/>
            <person name="Purcell J."/>
            <person name="Lester P.J."/>
            <person name="Dearden P.K."/>
        </authorList>
    </citation>
    <scope>NUCLEOTIDE SEQUENCE</scope>
    <source>
        <strain evidence="2">Marl-1</strain>
    </source>
</reference>
<dbReference type="Proteomes" id="UP000614350">
    <property type="component" value="Unassembled WGS sequence"/>
</dbReference>
<gene>
    <name evidence="2" type="ORF">HZH66_014310</name>
</gene>
<protein>
    <submittedName>
        <fullName evidence="2">Uncharacterized protein</fullName>
    </submittedName>
</protein>
<comment type="caution">
    <text evidence="2">The sequence shown here is derived from an EMBL/GenBank/DDBJ whole genome shotgun (WGS) entry which is preliminary data.</text>
</comment>
<name>A0A834J393_VESVU</name>
<dbReference type="EMBL" id="JACSEA010000021">
    <property type="protein sequence ID" value="KAF7380934.1"/>
    <property type="molecule type" value="Genomic_DNA"/>
</dbReference>
<evidence type="ECO:0000256" key="1">
    <source>
        <dbReference type="SAM" id="MobiDB-lite"/>
    </source>
</evidence>
<feature type="region of interest" description="Disordered" evidence="1">
    <location>
        <begin position="1"/>
        <end position="26"/>
    </location>
</feature>
<evidence type="ECO:0000313" key="2">
    <source>
        <dbReference type="EMBL" id="KAF7380934.1"/>
    </source>
</evidence>
<feature type="region of interest" description="Disordered" evidence="1">
    <location>
        <begin position="71"/>
        <end position="95"/>
    </location>
</feature>
<proteinExistence type="predicted"/>